<evidence type="ECO:0000259" key="6">
    <source>
        <dbReference type="Pfam" id="PF02463"/>
    </source>
</evidence>
<reference evidence="7" key="1">
    <citation type="submission" date="2020-08" db="EMBL/GenBank/DDBJ databases">
        <title>Multicomponent nature underlies the extraordinary mechanical properties of spider dragline silk.</title>
        <authorList>
            <person name="Kono N."/>
            <person name="Nakamura H."/>
            <person name="Mori M."/>
            <person name="Yoshida Y."/>
            <person name="Ohtoshi R."/>
            <person name="Malay A.D."/>
            <person name="Moran D.A.P."/>
            <person name="Tomita M."/>
            <person name="Numata K."/>
            <person name="Arakawa K."/>
        </authorList>
    </citation>
    <scope>NUCLEOTIDE SEQUENCE</scope>
</reference>
<feature type="coiled-coil region" evidence="4">
    <location>
        <begin position="587"/>
        <end position="649"/>
    </location>
</feature>
<dbReference type="Proteomes" id="UP000887013">
    <property type="component" value="Unassembled WGS sequence"/>
</dbReference>
<dbReference type="GO" id="GO:0000724">
    <property type="term" value="P:double-strand break repair via homologous recombination"/>
    <property type="evidence" value="ECO:0007669"/>
    <property type="project" value="TreeGrafter"/>
</dbReference>
<sequence length="912" mass="106178">MSGYKGGRISRIKLKGFMTYDELDIRPKRGLNLIIGLNGSGKSSIMSAICLGLGGKPQFTGRSFQTSDFINFKHTKAEIEIEFTLVLQLSFTKSLARISNLVAAVVKKYNIDMGNLCQFLPQEKVAEFSKMDKKQRLENMIKAIGEPSLVTMFGDLKDMRKEFCHVEKEIEILENEKDSEAKLKEILKPHLQRQEERIQLKVDLALLRIKKLIAQYNKLQHLAVQLKKIRKSMKAEISGISTALSSLRSEKDSLFYQYNSYRLEINDATQRISYLVETLSKHSDRLRMLHGEVDNAKINLRNQITKKEEQKAKLTELISKIKGLQGELNGRESSKGEMEAQSNQHTTKLEKISCELSALEGEMESINMEKNRNESITKRILEEVERISSEENKKFEILKRSYPDTYEAVCWLQEHQNSFKAPISMPPLISIEVIGDENRKFLENTISKRDLLMFVCENKQDLERFMNVMKWEKKLCINVTMAPEENMDAFPSPTITGDMRNLGMQCFLKDLFNAPESVMRFLCKLNRIHRVPVCDNKAESNIEHILQYNSLFFTPTERITGTRSLYGNKNLSVKRDFIVDRKILPNIKDNSETLQDLEKRLKDIQNELNQLKSKFQKYSEKRAVLEKKQEQWRREKSELQCEINKVNEIKFLIQQLTDRYNKKKSEVIDEVQEKTVVTKKICDANNERKDILSKMHRLVKEFILLKKEKLKKTLVLKFFCEKISSLESEINTREKAQQDLERCLAKKTEESDEIKKQGFKLYYEIKAKDEKQLQFLIPSHPALIGEDIASTCGCQKRHLALDKLESARKEFDCMDMLTIKKLLASQVTSDKPRKRWAILYSNIEAVVKLDSRNIASLTHVQMNDEDQRTGWYYRRFAVGPSERAEFMVPEMNSLSLWVRQWFLRSDLMTNCV</sequence>
<dbReference type="PANTHER" id="PTHR45916">
    <property type="entry name" value="STRUCTURAL MAINTENANCE OF CHROMOSOMES PROTEIN 5"/>
    <property type="match status" value="1"/>
</dbReference>
<dbReference type="GO" id="GO:0003697">
    <property type="term" value="F:single-stranded DNA binding"/>
    <property type="evidence" value="ECO:0007669"/>
    <property type="project" value="TreeGrafter"/>
</dbReference>
<organism evidence="7 8">
    <name type="scientific">Nephila pilipes</name>
    <name type="common">Giant wood spider</name>
    <name type="synonym">Nephila maculata</name>
    <dbReference type="NCBI Taxonomy" id="299642"/>
    <lineage>
        <taxon>Eukaryota</taxon>
        <taxon>Metazoa</taxon>
        <taxon>Ecdysozoa</taxon>
        <taxon>Arthropoda</taxon>
        <taxon>Chelicerata</taxon>
        <taxon>Arachnida</taxon>
        <taxon>Araneae</taxon>
        <taxon>Araneomorphae</taxon>
        <taxon>Entelegynae</taxon>
        <taxon>Araneoidea</taxon>
        <taxon>Nephilidae</taxon>
        <taxon>Nephila</taxon>
    </lineage>
</organism>
<proteinExistence type="inferred from homology"/>
<dbReference type="EMBL" id="BMAW01104466">
    <property type="protein sequence ID" value="GFT14616.1"/>
    <property type="molecule type" value="Genomic_DNA"/>
</dbReference>
<keyword evidence="8" id="KW-1185">Reference proteome</keyword>
<dbReference type="PANTHER" id="PTHR45916:SF1">
    <property type="entry name" value="STRUCTURAL MAINTENANCE OF CHROMOSOMES PROTEIN 5"/>
    <property type="match status" value="1"/>
</dbReference>
<protein>
    <recommendedName>
        <fullName evidence="2">Structural maintenance of chromosomes protein 5</fullName>
    </recommendedName>
</protein>
<dbReference type="GO" id="GO:0005634">
    <property type="term" value="C:nucleus"/>
    <property type="evidence" value="ECO:0007669"/>
    <property type="project" value="TreeGrafter"/>
</dbReference>
<dbReference type="Gene3D" id="3.40.50.300">
    <property type="entry name" value="P-loop containing nucleotide triphosphate hydrolases"/>
    <property type="match status" value="1"/>
</dbReference>
<evidence type="ECO:0000256" key="1">
    <source>
        <dbReference type="ARBA" id="ARBA00010171"/>
    </source>
</evidence>
<feature type="domain" description="RecF/RecN/SMC N-terminal" evidence="6">
    <location>
        <begin position="9"/>
        <end position="82"/>
    </location>
</feature>
<dbReference type="InterPro" id="IPR003395">
    <property type="entry name" value="RecF/RecN/SMC_N"/>
</dbReference>
<comment type="similarity">
    <text evidence="1">Belongs to the SMC family. SMC5 subfamily.</text>
</comment>
<dbReference type="SUPFAM" id="SSF52540">
    <property type="entry name" value="P-loop containing nucleoside triphosphate hydrolases"/>
    <property type="match status" value="1"/>
</dbReference>
<dbReference type="Pfam" id="PF02463">
    <property type="entry name" value="SMC_N"/>
    <property type="match status" value="1"/>
</dbReference>
<evidence type="ECO:0000256" key="4">
    <source>
        <dbReference type="SAM" id="Coils"/>
    </source>
</evidence>
<evidence type="ECO:0000256" key="2">
    <source>
        <dbReference type="ARBA" id="ARBA00018687"/>
    </source>
</evidence>
<name>A0A8X6TGK4_NEPPI</name>
<dbReference type="GO" id="GO:0016887">
    <property type="term" value="F:ATP hydrolysis activity"/>
    <property type="evidence" value="ECO:0007669"/>
    <property type="project" value="InterPro"/>
</dbReference>
<evidence type="ECO:0000256" key="5">
    <source>
        <dbReference type="SAM" id="MobiDB-lite"/>
    </source>
</evidence>
<gene>
    <name evidence="7" type="primary">SMC5</name>
    <name evidence="7" type="ORF">NPIL_37811</name>
</gene>
<evidence type="ECO:0000313" key="8">
    <source>
        <dbReference type="Proteomes" id="UP000887013"/>
    </source>
</evidence>
<feature type="coiled-coil region" evidence="4">
    <location>
        <begin position="726"/>
        <end position="753"/>
    </location>
</feature>
<dbReference type="AlphaFoldDB" id="A0A8X6TGK4"/>
<feature type="compositionally biased region" description="Basic and acidic residues" evidence="5">
    <location>
        <begin position="329"/>
        <end position="338"/>
    </location>
</feature>
<comment type="caution">
    <text evidence="7">The sequence shown here is derived from an EMBL/GenBank/DDBJ whole genome shotgun (WGS) entry which is preliminary data.</text>
</comment>
<evidence type="ECO:0000256" key="3">
    <source>
        <dbReference type="ARBA" id="ARBA00023054"/>
    </source>
</evidence>
<dbReference type="InterPro" id="IPR027417">
    <property type="entry name" value="P-loop_NTPase"/>
</dbReference>
<feature type="region of interest" description="Disordered" evidence="5">
    <location>
        <begin position="328"/>
        <end position="347"/>
    </location>
</feature>
<dbReference type="GO" id="GO:0030915">
    <property type="term" value="C:Smc5-Smc6 complex"/>
    <property type="evidence" value="ECO:0007669"/>
    <property type="project" value="TreeGrafter"/>
</dbReference>
<evidence type="ECO:0000313" key="7">
    <source>
        <dbReference type="EMBL" id="GFT14616.1"/>
    </source>
</evidence>
<accession>A0A8X6TGK4</accession>
<dbReference type="OrthoDB" id="6435396at2759"/>
<keyword evidence="3 4" id="KW-0175">Coiled coil</keyword>